<evidence type="ECO:0008006" key="5">
    <source>
        <dbReference type="Google" id="ProtNLM"/>
    </source>
</evidence>
<reference evidence="3" key="2">
    <citation type="journal article" date="2023" name="Int. J. Mol. Sci.">
        <title>De Novo Assembly and Annotation of 11 Diverse Shrub Willow (Salix) Genomes Reveals Novel Gene Organization in Sex-Linked Regions.</title>
        <authorList>
            <person name="Hyden B."/>
            <person name="Feng K."/>
            <person name="Yates T.B."/>
            <person name="Jawdy S."/>
            <person name="Cereghino C."/>
            <person name="Smart L.B."/>
            <person name="Muchero W."/>
        </authorList>
    </citation>
    <scope>NUCLEOTIDE SEQUENCE</scope>
    <source>
        <tissue evidence="3">Shoot tip</tissue>
    </source>
</reference>
<dbReference type="OrthoDB" id="185373at2759"/>
<evidence type="ECO:0000256" key="2">
    <source>
        <dbReference type="ARBA" id="ARBA00022737"/>
    </source>
</evidence>
<name>A0A9Q1AL48_SALPP</name>
<dbReference type="Gene3D" id="1.25.40.10">
    <property type="entry name" value="Tetratricopeptide repeat domain"/>
    <property type="match status" value="1"/>
</dbReference>
<gene>
    <name evidence="3" type="ORF">OIU79_018449</name>
</gene>
<protein>
    <recommendedName>
        <fullName evidence="5">Pentatricopeptide repeat-containing protein</fullName>
    </recommendedName>
</protein>
<sequence length="155" mass="17835">MMLMRKRAFRGIASSAIWVLQQHMEMGIFPFLPYFPSFLFFHHHHITTSTLTKNPSLDKKNGGFVSNSSSTVIIDDALATFYRMVRMNPRPSIVEFGKFLGSIAKMKQYSTVFYFCNQMDLFGVTHTVYSLNILINCLCRLNHVAFAVSVWGKMF</sequence>
<keyword evidence="4" id="KW-1185">Reference proteome</keyword>
<dbReference type="PANTHER" id="PTHR47941">
    <property type="entry name" value="PENTATRICOPEPTIDE REPEAT-CONTAINING PROTEIN 3, MITOCHONDRIAL"/>
    <property type="match status" value="1"/>
</dbReference>
<organism evidence="3 4">
    <name type="scientific">Salix purpurea</name>
    <name type="common">Purple osier willow</name>
    <dbReference type="NCBI Taxonomy" id="77065"/>
    <lineage>
        <taxon>Eukaryota</taxon>
        <taxon>Viridiplantae</taxon>
        <taxon>Streptophyta</taxon>
        <taxon>Embryophyta</taxon>
        <taxon>Tracheophyta</taxon>
        <taxon>Spermatophyta</taxon>
        <taxon>Magnoliopsida</taxon>
        <taxon>eudicotyledons</taxon>
        <taxon>Gunneridae</taxon>
        <taxon>Pentapetalae</taxon>
        <taxon>rosids</taxon>
        <taxon>fabids</taxon>
        <taxon>Malpighiales</taxon>
        <taxon>Salicaceae</taxon>
        <taxon>Saliceae</taxon>
        <taxon>Salix</taxon>
    </lineage>
</organism>
<evidence type="ECO:0000313" key="3">
    <source>
        <dbReference type="EMBL" id="KAJ6775273.1"/>
    </source>
</evidence>
<feature type="non-terminal residue" evidence="3">
    <location>
        <position position="155"/>
    </location>
</feature>
<accession>A0A9Q1AL48</accession>
<evidence type="ECO:0000256" key="1">
    <source>
        <dbReference type="ARBA" id="ARBA00007626"/>
    </source>
</evidence>
<dbReference type="AlphaFoldDB" id="A0A9Q1AL48"/>
<reference evidence="3" key="1">
    <citation type="submission" date="2022-11" db="EMBL/GenBank/DDBJ databases">
        <authorList>
            <person name="Hyden B.L."/>
            <person name="Feng K."/>
            <person name="Yates T."/>
            <person name="Jawdy S."/>
            <person name="Smart L.B."/>
            <person name="Muchero W."/>
        </authorList>
    </citation>
    <scope>NUCLEOTIDE SEQUENCE</scope>
    <source>
        <tissue evidence="3">Shoot tip</tissue>
    </source>
</reference>
<dbReference type="NCBIfam" id="TIGR00756">
    <property type="entry name" value="PPR"/>
    <property type="match status" value="1"/>
</dbReference>
<comment type="caution">
    <text evidence="3">The sequence shown here is derived from an EMBL/GenBank/DDBJ whole genome shotgun (WGS) entry which is preliminary data.</text>
</comment>
<proteinExistence type="inferred from homology"/>
<comment type="similarity">
    <text evidence="1">Belongs to the PPR family. P subfamily.</text>
</comment>
<evidence type="ECO:0000313" key="4">
    <source>
        <dbReference type="Proteomes" id="UP001151532"/>
    </source>
</evidence>
<dbReference type="InterPro" id="IPR011990">
    <property type="entry name" value="TPR-like_helical_dom_sf"/>
</dbReference>
<dbReference type="InterPro" id="IPR002885">
    <property type="entry name" value="PPR_rpt"/>
</dbReference>
<dbReference type="EMBL" id="JAPFFK010000002">
    <property type="protein sequence ID" value="KAJ6775273.1"/>
    <property type="molecule type" value="Genomic_DNA"/>
</dbReference>
<dbReference type="Proteomes" id="UP001151532">
    <property type="component" value="Chromosome 5"/>
</dbReference>
<keyword evidence="2" id="KW-0677">Repeat</keyword>